<feature type="region of interest" description="Disordered" evidence="11">
    <location>
        <begin position="1"/>
        <end position="26"/>
    </location>
</feature>
<organism evidence="12 13">
    <name type="scientific">Mucor plumbeus</name>
    <dbReference type="NCBI Taxonomy" id="97098"/>
    <lineage>
        <taxon>Eukaryota</taxon>
        <taxon>Fungi</taxon>
        <taxon>Fungi incertae sedis</taxon>
        <taxon>Mucoromycota</taxon>
        <taxon>Mucoromycotina</taxon>
        <taxon>Mucoromycetes</taxon>
        <taxon>Mucorales</taxon>
        <taxon>Mucorineae</taxon>
        <taxon>Mucoraceae</taxon>
        <taxon>Mucor</taxon>
    </lineage>
</organism>
<dbReference type="Gene3D" id="3.90.70.10">
    <property type="entry name" value="Cysteine proteinases"/>
    <property type="match status" value="1"/>
</dbReference>
<reference evidence="12" key="1">
    <citation type="submission" date="2020-12" db="EMBL/GenBank/DDBJ databases">
        <title>Metabolic potential, ecology and presence of endohyphal bacteria is reflected in genomic diversity of Mucoromycotina.</title>
        <authorList>
            <person name="Muszewska A."/>
            <person name="Okrasinska A."/>
            <person name="Steczkiewicz K."/>
            <person name="Drgas O."/>
            <person name="Orlowska M."/>
            <person name="Perlinska-Lenart U."/>
            <person name="Aleksandrzak-Piekarczyk T."/>
            <person name="Szatraj K."/>
            <person name="Zielenkiewicz U."/>
            <person name="Pilsyk S."/>
            <person name="Malc E."/>
            <person name="Mieczkowski P."/>
            <person name="Kruszewska J.S."/>
            <person name="Biernat P."/>
            <person name="Pawlowska J."/>
        </authorList>
    </citation>
    <scope>NUCLEOTIDE SEQUENCE</scope>
    <source>
        <strain evidence="12">CBS 226.32</strain>
    </source>
</reference>
<feature type="compositionally biased region" description="Basic and acidic residues" evidence="11">
    <location>
        <begin position="7"/>
        <end position="22"/>
    </location>
</feature>
<dbReference type="GO" id="GO:0004197">
    <property type="term" value="F:cysteine-type endopeptidase activity"/>
    <property type="evidence" value="ECO:0007669"/>
    <property type="project" value="UniProtKB-EC"/>
</dbReference>
<dbReference type="PANTHER" id="PTHR10363:SF2">
    <property type="entry name" value="BLEOMYCIN HYDROLASE"/>
    <property type="match status" value="1"/>
</dbReference>
<evidence type="ECO:0000256" key="7">
    <source>
        <dbReference type="ARBA" id="ARBA00025347"/>
    </source>
</evidence>
<comment type="catalytic activity">
    <reaction evidence="1 9">
        <text>Inactivates bleomycin B2 (a cytotoxic glycometallopeptide) by hydrolysis of a carboxyamide bond of beta-aminoalanine, but also shows general aminopeptidase activity. The specificity varies somewhat with source, but amino acid arylamides of Met, Leu and Ala are preferred.</text>
        <dbReference type="EC" id="3.4.22.40"/>
    </reaction>
</comment>
<dbReference type="Pfam" id="PF03051">
    <property type="entry name" value="Peptidase_C1_2"/>
    <property type="match status" value="1"/>
</dbReference>
<dbReference type="GO" id="GO:0043418">
    <property type="term" value="P:homocysteine catabolic process"/>
    <property type="evidence" value="ECO:0007669"/>
    <property type="project" value="TreeGrafter"/>
</dbReference>
<sequence>MGAQSSKEQEQQDYKDYEKHNDSYSTSSMSMLSNQYAHLNLVDESSIDASRYTATLSSDTLAKYSKNFYKDDKNLLARNAIVGTDPTQVMLNPKAAQQDKHVFNVKLDLEGSATNQKSSGRCWIFAGTNVMRLSVIQKYKLGDDFELSQSYLFFYDKLEKANWFLENMIDLAKEDINDRVVQYLLTDPVGDGGQFDMLINLVEKYGVVPKSVFPETYASSNSRRLNWLVTVKLREFATQIRKSLDQGVSVQVIRFLKEKMMEDIYRILVISLGEPPSQFDWETTDKAGKYVGVHHLTPKKFFREVVGYNISETMSLINDPRNPINKLYTVDRLGNIVGGKPIRYVNTLSETQKQLAINVLKSGRPVWFGCDVGQFSNNQIGAMDTKIYDYSLAYNVEFGLTKEERLLYKESMMTHAMVFTGVHLDKDGKPVRWRVENSWGAETTGDKGFWVMSDDWFSSFVYQLVLEKSDVPRKLVNLLDTTPIVLPAYDPMGALACPQ</sequence>
<evidence type="ECO:0000256" key="9">
    <source>
        <dbReference type="PIRNR" id="PIRNR005700"/>
    </source>
</evidence>
<evidence type="ECO:0000256" key="1">
    <source>
        <dbReference type="ARBA" id="ARBA00000423"/>
    </source>
</evidence>
<keyword evidence="13" id="KW-1185">Reference proteome</keyword>
<dbReference type="InterPro" id="IPR000169">
    <property type="entry name" value="Pept_cys_AS"/>
</dbReference>
<keyword evidence="9" id="KW-0963">Cytoplasm</keyword>
<gene>
    <name evidence="12" type="ORF">INT46_007041</name>
</gene>
<dbReference type="GO" id="GO:0070005">
    <property type="term" value="F:cysteine-type aminopeptidase activity"/>
    <property type="evidence" value="ECO:0007669"/>
    <property type="project" value="InterPro"/>
</dbReference>
<dbReference type="GO" id="GO:0006508">
    <property type="term" value="P:proteolysis"/>
    <property type="evidence" value="ECO:0007669"/>
    <property type="project" value="UniProtKB-KW"/>
</dbReference>
<dbReference type="GO" id="GO:0005739">
    <property type="term" value="C:mitochondrion"/>
    <property type="evidence" value="ECO:0007669"/>
    <property type="project" value="UniProtKB-SubCell"/>
</dbReference>
<dbReference type="PROSITE" id="PS00139">
    <property type="entry name" value="THIOL_PROTEASE_CYS"/>
    <property type="match status" value="1"/>
</dbReference>
<feature type="active site" evidence="10">
    <location>
        <position position="415"/>
    </location>
</feature>
<evidence type="ECO:0000256" key="2">
    <source>
        <dbReference type="ARBA" id="ARBA00012465"/>
    </source>
</evidence>
<evidence type="ECO:0000313" key="13">
    <source>
        <dbReference type="Proteomes" id="UP000650833"/>
    </source>
</evidence>
<keyword evidence="5 9" id="KW-0378">Hydrolase</keyword>
<keyword evidence="9" id="KW-0496">Mitochondrion</keyword>
<dbReference type="GO" id="GO:0009636">
    <property type="term" value="P:response to toxic substance"/>
    <property type="evidence" value="ECO:0007669"/>
    <property type="project" value="TreeGrafter"/>
</dbReference>
<dbReference type="InterPro" id="IPR038765">
    <property type="entry name" value="Papain-like_cys_pep_sf"/>
</dbReference>
<name>A0A8H7RRT0_9FUNG</name>
<dbReference type="PANTHER" id="PTHR10363">
    <property type="entry name" value="BLEOMYCIN HYDROLASE"/>
    <property type="match status" value="1"/>
</dbReference>
<evidence type="ECO:0000256" key="11">
    <source>
        <dbReference type="SAM" id="MobiDB-lite"/>
    </source>
</evidence>
<feature type="active site" evidence="10">
    <location>
        <position position="437"/>
    </location>
</feature>
<protein>
    <recommendedName>
        <fullName evidence="3 9">Cysteine proteinase 1, mitochondrial</fullName>
        <ecNumber evidence="2 9">3.4.22.40</ecNumber>
    </recommendedName>
</protein>
<comment type="similarity">
    <text evidence="9">Belongs to the peptidase C1 family.</text>
</comment>
<evidence type="ECO:0000256" key="3">
    <source>
        <dbReference type="ARBA" id="ARBA00016900"/>
    </source>
</evidence>
<evidence type="ECO:0000256" key="8">
    <source>
        <dbReference type="ARBA" id="ARBA00026080"/>
    </source>
</evidence>
<accession>A0A8H7RRT0</accession>
<dbReference type="PIRSF" id="PIRSF005700">
    <property type="entry name" value="PepC"/>
    <property type="match status" value="1"/>
</dbReference>
<evidence type="ECO:0000256" key="5">
    <source>
        <dbReference type="ARBA" id="ARBA00022801"/>
    </source>
</evidence>
<dbReference type="SUPFAM" id="SSF54001">
    <property type="entry name" value="Cysteine proteinases"/>
    <property type="match status" value="1"/>
</dbReference>
<feature type="active site" evidence="10">
    <location>
        <position position="122"/>
    </location>
</feature>
<evidence type="ECO:0000256" key="4">
    <source>
        <dbReference type="ARBA" id="ARBA00022670"/>
    </source>
</evidence>
<dbReference type="InterPro" id="IPR004134">
    <property type="entry name" value="Peptidase_C1B"/>
</dbReference>
<comment type="function">
    <text evidence="9">Has aminopeptidase activity, shortening substrate peptides sequentially by 1 amino acid. Has bleomycin hydrolase activity, which can protect the cell from the toxic effects of bleomycin. Has homocysteine-thiolactonase activity, protecting the cell against homocysteine toxicity.</text>
</comment>
<comment type="function">
    <text evidence="7">The normal physiological role of the enzyme is unknown, but it is not essential for the viability of yeast cells. Has aminopeptidase activity, shortening substrate peptides sequentially by 1 amino acid. Has bleomycin hydrolase activity, which can protect the cell from the toxic effects of bleomycin. Has homocysteine-thiolactonase activity, protecting the cell against homocysteine toxicity. Acts as a repressor in the GAL4 regulatory system, but this does not require either the peptidase or nucleic acid-binding activities.</text>
</comment>
<comment type="subunit">
    <text evidence="8">Homohexamer. Binds to nucleic acids. Binds single-stranded DNA and RNA with higher affinity than double-stranded DNA.</text>
</comment>
<evidence type="ECO:0000256" key="6">
    <source>
        <dbReference type="ARBA" id="ARBA00022807"/>
    </source>
</evidence>
<dbReference type="EC" id="3.4.22.40" evidence="2 9"/>
<proteinExistence type="inferred from homology"/>
<keyword evidence="6 9" id="KW-0788">Thiol protease</keyword>
<dbReference type="OrthoDB" id="2666448at2759"/>
<comment type="caution">
    <text evidence="12">The sequence shown here is derived from an EMBL/GenBank/DDBJ whole genome shotgun (WGS) entry which is preliminary data.</text>
</comment>
<comment type="subcellular location">
    <subcellularLocation>
        <location evidence="9">Mitochondrion</location>
    </subcellularLocation>
    <subcellularLocation>
        <location evidence="9">Cytoplasm</location>
    </subcellularLocation>
</comment>
<evidence type="ECO:0000256" key="10">
    <source>
        <dbReference type="PIRSR" id="PIRSR005700-1"/>
    </source>
</evidence>
<dbReference type="CDD" id="cd00585">
    <property type="entry name" value="Peptidase_C1B"/>
    <property type="match status" value="1"/>
</dbReference>
<dbReference type="EMBL" id="JAEPRC010000001">
    <property type="protein sequence ID" value="KAG2215981.1"/>
    <property type="molecule type" value="Genomic_DNA"/>
</dbReference>
<dbReference type="Proteomes" id="UP000650833">
    <property type="component" value="Unassembled WGS sequence"/>
</dbReference>
<dbReference type="AlphaFoldDB" id="A0A8H7RRT0"/>
<keyword evidence="4 9" id="KW-0645">Protease</keyword>
<evidence type="ECO:0000313" key="12">
    <source>
        <dbReference type="EMBL" id="KAG2215981.1"/>
    </source>
</evidence>